<dbReference type="Proteomes" id="UP000821865">
    <property type="component" value="Chromosome 2"/>
</dbReference>
<protein>
    <submittedName>
        <fullName evidence="1">Uncharacterized protein</fullName>
    </submittedName>
</protein>
<keyword evidence="2" id="KW-1185">Reference proteome</keyword>
<comment type="caution">
    <text evidence="1">The sequence shown here is derived from an EMBL/GenBank/DDBJ whole genome shotgun (WGS) entry which is preliminary data.</text>
</comment>
<name>A0ACB8DDQ2_DERSI</name>
<evidence type="ECO:0000313" key="2">
    <source>
        <dbReference type="Proteomes" id="UP000821865"/>
    </source>
</evidence>
<evidence type="ECO:0000313" key="1">
    <source>
        <dbReference type="EMBL" id="KAH7966204.1"/>
    </source>
</evidence>
<accession>A0ACB8DDQ2</accession>
<proteinExistence type="predicted"/>
<reference evidence="1" key="1">
    <citation type="submission" date="2020-05" db="EMBL/GenBank/DDBJ databases">
        <title>Large-scale comparative analyses of tick genomes elucidate their genetic diversity and vector capacities.</title>
        <authorList>
            <person name="Jia N."/>
            <person name="Wang J."/>
            <person name="Shi W."/>
            <person name="Du L."/>
            <person name="Sun Y."/>
            <person name="Zhan W."/>
            <person name="Jiang J."/>
            <person name="Wang Q."/>
            <person name="Zhang B."/>
            <person name="Ji P."/>
            <person name="Sakyi L.B."/>
            <person name="Cui X."/>
            <person name="Yuan T."/>
            <person name="Jiang B."/>
            <person name="Yang W."/>
            <person name="Lam T.T.-Y."/>
            <person name="Chang Q."/>
            <person name="Ding S."/>
            <person name="Wang X."/>
            <person name="Zhu J."/>
            <person name="Ruan X."/>
            <person name="Zhao L."/>
            <person name="Wei J."/>
            <person name="Que T."/>
            <person name="Du C."/>
            <person name="Cheng J."/>
            <person name="Dai P."/>
            <person name="Han X."/>
            <person name="Huang E."/>
            <person name="Gao Y."/>
            <person name="Liu J."/>
            <person name="Shao H."/>
            <person name="Ye R."/>
            <person name="Li L."/>
            <person name="Wei W."/>
            <person name="Wang X."/>
            <person name="Wang C."/>
            <person name="Yang T."/>
            <person name="Huo Q."/>
            <person name="Li W."/>
            <person name="Guo W."/>
            <person name="Chen H."/>
            <person name="Zhou L."/>
            <person name="Ni X."/>
            <person name="Tian J."/>
            <person name="Zhou Y."/>
            <person name="Sheng Y."/>
            <person name="Liu T."/>
            <person name="Pan Y."/>
            <person name="Xia L."/>
            <person name="Li J."/>
            <person name="Zhao F."/>
            <person name="Cao W."/>
        </authorList>
    </citation>
    <scope>NUCLEOTIDE SEQUENCE</scope>
    <source>
        <strain evidence="1">Dsil-2018</strain>
    </source>
</reference>
<dbReference type="EMBL" id="CM023471">
    <property type="protein sequence ID" value="KAH7966204.1"/>
    <property type="molecule type" value="Genomic_DNA"/>
</dbReference>
<organism evidence="1 2">
    <name type="scientific">Dermacentor silvarum</name>
    <name type="common">Tick</name>
    <dbReference type="NCBI Taxonomy" id="543639"/>
    <lineage>
        <taxon>Eukaryota</taxon>
        <taxon>Metazoa</taxon>
        <taxon>Ecdysozoa</taxon>
        <taxon>Arthropoda</taxon>
        <taxon>Chelicerata</taxon>
        <taxon>Arachnida</taxon>
        <taxon>Acari</taxon>
        <taxon>Parasitiformes</taxon>
        <taxon>Ixodida</taxon>
        <taxon>Ixodoidea</taxon>
        <taxon>Ixodidae</taxon>
        <taxon>Rhipicephalinae</taxon>
        <taxon>Dermacentor</taxon>
    </lineage>
</organism>
<sequence>MSGRNTWRLFRSLIDPAQTRGETQRHLHRAFHNFQGSTTQLALSLRDRYLCTEQDPRGPEYHYAGRENSKLDAPFQLHDLRAALAKMRRGTAPGRDELTVKVLANLPDTARQSLLEYMIVIWSGETPLPLD</sequence>
<gene>
    <name evidence="1" type="ORF">HPB49_014344</name>
</gene>